<evidence type="ECO:0000313" key="8">
    <source>
        <dbReference type="EMBL" id="ELR18488.1"/>
    </source>
</evidence>
<feature type="domain" description="UBX" evidence="6">
    <location>
        <begin position="308"/>
        <end position="386"/>
    </location>
</feature>
<keyword evidence="3" id="KW-1015">Disulfide bond</keyword>
<dbReference type="InterPro" id="IPR015940">
    <property type="entry name" value="UBA"/>
</dbReference>
<dbReference type="KEGG" id="acan:ACA1_045080"/>
<feature type="region of interest" description="Disordered" evidence="4">
    <location>
        <begin position="273"/>
        <end position="311"/>
    </location>
</feature>
<evidence type="ECO:0000256" key="1">
    <source>
        <dbReference type="ARBA" id="ARBA00003318"/>
    </source>
</evidence>
<dbReference type="Pfam" id="PF00789">
    <property type="entry name" value="UBX"/>
    <property type="match status" value="1"/>
</dbReference>
<feature type="region of interest" description="Disordered" evidence="4">
    <location>
        <begin position="175"/>
        <end position="230"/>
    </location>
</feature>
<dbReference type="PROSITE" id="PS50030">
    <property type="entry name" value="UBA"/>
    <property type="match status" value="1"/>
</dbReference>
<evidence type="ECO:0000256" key="3">
    <source>
        <dbReference type="ARBA" id="ARBA00023157"/>
    </source>
</evidence>
<dbReference type="VEuPathDB" id="AmoebaDB:ACA1_045080"/>
<keyword evidence="9" id="KW-1185">Reference proteome</keyword>
<evidence type="ECO:0000256" key="4">
    <source>
        <dbReference type="SAM" id="MobiDB-lite"/>
    </source>
</evidence>
<feature type="compositionally biased region" description="Gly residues" evidence="4">
    <location>
        <begin position="13"/>
        <end position="40"/>
    </location>
</feature>
<dbReference type="Pfam" id="PF00085">
    <property type="entry name" value="Thioredoxin"/>
    <property type="match status" value="1"/>
</dbReference>
<evidence type="ECO:0000256" key="2">
    <source>
        <dbReference type="ARBA" id="ARBA00022982"/>
    </source>
</evidence>
<dbReference type="CDD" id="cd02947">
    <property type="entry name" value="TRX_family"/>
    <property type="match status" value="1"/>
</dbReference>
<gene>
    <name evidence="8" type="ORF">ACA1_045080</name>
</gene>
<feature type="domain" description="Thioredoxin" evidence="7">
    <location>
        <begin position="72"/>
        <end position="176"/>
    </location>
</feature>
<dbReference type="SMART" id="SM00166">
    <property type="entry name" value="UBX"/>
    <property type="match status" value="1"/>
</dbReference>
<dbReference type="SUPFAM" id="SSF54236">
    <property type="entry name" value="Ubiquitin-like"/>
    <property type="match status" value="1"/>
</dbReference>
<dbReference type="Gene3D" id="3.10.20.90">
    <property type="entry name" value="Phosphatidylinositol 3-kinase Catalytic Subunit, Chain A, domain 1"/>
    <property type="match status" value="1"/>
</dbReference>
<dbReference type="Proteomes" id="UP000011083">
    <property type="component" value="Unassembled WGS sequence"/>
</dbReference>
<dbReference type="FunFam" id="3.40.30.10:FF:000245">
    <property type="entry name" value="Thioredoxin"/>
    <property type="match status" value="1"/>
</dbReference>
<dbReference type="PROSITE" id="PS51352">
    <property type="entry name" value="THIOREDOXIN_2"/>
    <property type="match status" value="1"/>
</dbReference>
<dbReference type="EMBL" id="KB007952">
    <property type="protein sequence ID" value="ELR18488.1"/>
    <property type="molecule type" value="Genomic_DNA"/>
</dbReference>
<dbReference type="AlphaFoldDB" id="L8H147"/>
<dbReference type="InterPro" id="IPR001012">
    <property type="entry name" value="UBX_dom"/>
</dbReference>
<dbReference type="InterPro" id="IPR036249">
    <property type="entry name" value="Thioredoxin-like_sf"/>
</dbReference>
<keyword evidence="2" id="KW-0249">Electron transport</keyword>
<sequence>MSNVRSLNDLKGGEGPPGAGGGHGPPSGPPGGGGGGGGGGFPFDLGALLGGLGGLGGGGRGGRGGGGGHGRVKVIGSKQEFKAELSAHPRGLVVVDFSATWCGPCQRMAPLYAEFSTTYPNVRFLEVDVDRVPDVAQECGVTAMPTFHFYQGGRKVDELRGADPNRLQDLIKRHGATSTLSGGGGGGGSDGFGGGGSGYRLGGGGDGDGGATTAAPAVSRGGGRGAQRTGDAEAVVQSVMGLGFSRGAALAGIQATGTTELESVVDWVLQNRSLADTPEEERGSGGGGEEEPNTTSAPSAQPVATAAASGPKTTLAIRLTDGSTLKHEFNGGDRLLAVHDFIARHRTDGSAGFDLMTPYPRKIFGAADLDRTLAELDLVPNANLILHKK</sequence>
<dbReference type="PRINTS" id="PR00421">
    <property type="entry name" value="THIOREDOXIN"/>
</dbReference>
<dbReference type="InterPro" id="IPR009060">
    <property type="entry name" value="UBA-like_sf"/>
</dbReference>
<dbReference type="InterPro" id="IPR013766">
    <property type="entry name" value="Thioredoxin_domain"/>
</dbReference>
<dbReference type="PANTHER" id="PTHR46115">
    <property type="entry name" value="THIOREDOXIN-LIKE PROTEIN 1"/>
    <property type="match status" value="1"/>
</dbReference>
<keyword evidence="2" id="KW-0813">Transport</keyword>
<dbReference type="Gene3D" id="3.40.30.10">
    <property type="entry name" value="Glutaredoxin"/>
    <property type="match status" value="1"/>
</dbReference>
<evidence type="ECO:0000259" key="5">
    <source>
        <dbReference type="PROSITE" id="PS50030"/>
    </source>
</evidence>
<feature type="region of interest" description="Disordered" evidence="4">
    <location>
        <begin position="1"/>
        <end position="40"/>
    </location>
</feature>
<proteinExistence type="predicted"/>
<evidence type="ECO:0000259" key="6">
    <source>
        <dbReference type="PROSITE" id="PS50033"/>
    </source>
</evidence>
<organism evidence="8 9">
    <name type="scientific">Acanthamoeba castellanii (strain ATCC 30010 / Neff)</name>
    <dbReference type="NCBI Taxonomy" id="1257118"/>
    <lineage>
        <taxon>Eukaryota</taxon>
        <taxon>Amoebozoa</taxon>
        <taxon>Discosea</taxon>
        <taxon>Longamoebia</taxon>
        <taxon>Centramoebida</taxon>
        <taxon>Acanthamoebidae</taxon>
        <taxon>Acanthamoeba</taxon>
    </lineage>
</organism>
<feature type="compositionally biased region" description="Low complexity" evidence="4">
    <location>
        <begin position="294"/>
        <end position="311"/>
    </location>
</feature>
<evidence type="ECO:0000313" key="9">
    <source>
        <dbReference type="Proteomes" id="UP000011083"/>
    </source>
</evidence>
<dbReference type="STRING" id="1257118.L8H147"/>
<dbReference type="GeneID" id="14919259"/>
<dbReference type="SUPFAM" id="SSF52833">
    <property type="entry name" value="Thioredoxin-like"/>
    <property type="match status" value="1"/>
</dbReference>
<dbReference type="RefSeq" id="XP_004340525.1">
    <property type="nucleotide sequence ID" value="XM_004340477.1"/>
</dbReference>
<comment type="function">
    <text evidence="1">Participates in various redox reactions through the reversible oxidation of its active center dithiol to a disulfide and catalyzes dithiol-disulfide exchange reactions.</text>
</comment>
<dbReference type="PROSITE" id="PS00194">
    <property type="entry name" value="THIOREDOXIN_1"/>
    <property type="match status" value="1"/>
</dbReference>
<dbReference type="InterPro" id="IPR017937">
    <property type="entry name" value="Thioredoxin_CS"/>
</dbReference>
<accession>L8H147</accession>
<dbReference type="PROSITE" id="PS50033">
    <property type="entry name" value="UBX"/>
    <property type="match status" value="1"/>
</dbReference>
<reference evidence="8 9" key="1">
    <citation type="journal article" date="2013" name="Genome Biol.">
        <title>Genome of Acanthamoeba castellanii highlights extensive lateral gene transfer and early evolution of tyrosine kinase signaling.</title>
        <authorList>
            <person name="Clarke M."/>
            <person name="Lohan A.J."/>
            <person name="Liu B."/>
            <person name="Lagkouvardos I."/>
            <person name="Roy S."/>
            <person name="Zafar N."/>
            <person name="Bertelli C."/>
            <person name="Schilde C."/>
            <person name="Kianianmomeni A."/>
            <person name="Burglin T.R."/>
            <person name="Frech C."/>
            <person name="Turcotte B."/>
            <person name="Kopec K.O."/>
            <person name="Synnott J.M."/>
            <person name="Choo C."/>
            <person name="Paponov I."/>
            <person name="Finkler A."/>
            <person name="Soon Heng Tan C."/>
            <person name="Hutchins A.P."/>
            <person name="Weinmeier T."/>
            <person name="Rattei T."/>
            <person name="Chu J.S."/>
            <person name="Gimenez G."/>
            <person name="Irimia M."/>
            <person name="Rigden D.J."/>
            <person name="Fitzpatrick D.A."/>
            <person name="Lorenzo-Morales J."/>
            <person name="Bateman A."/>
            <person name="Chiu C.H."/>
            <person name="Tang P."/>
            <person name="Hegemann P."/>
            <person name="Fromm H."/>
            <person name="Raoult D."/>
            <person name="Greub G."/>
            <person name="Miranda-Saavedra D."/>
            <person name="Chen N."/>
            <person name="Nash P."/>
            <person name="Ginger M.L."/>
            <person name="Horn M."/>
            <person name="Schaap P."/>
            <person name="Caler L."/>
            <person name="Loftus B."/>
        </authorList>
    </citation>
    <scope>NUCLEOTIDE SEQUENCE [LARGE SCALE GENOMIC DNA]</scope>
    <source>
        <strain evidence="8 9">Neff</strain>
    </source>
</reference>
<feature type="domain" description="UBA" evidence="5">
    <location>
        <begin position="229"/>
        <end position="271"/>
    </location>
</feature>
<dbReference type="SUPFAM" id="SSF46934">
    <property type="entry name" value="UBA-like"/>
    <property type="match status" value="1"/>
</dbReference>
<feature type="compositionally biased region" description="Gly residues" evidence="4">
    <location>
        <begin position="181"/>
        <end position="210"/>
    </location>
</feature>
<evidence type="ECO:0000259" key="7">
    <source>
        <dbReference type="PROSITE" id="PS51352"/>
    </source>
</evidence>
<dbReference type="OrthoDB" id="2121326at2759"/>
<protein>
    <submittedName>
        <fullName evidence="8">Thioredoxin, putative</fullName>
    </submittedName>
</protein>
<name>L8H147_ACACF</name>
<dbReference type="InterPro" id="IPR029071">
    <property type="entry name" value="Ubiquitin-like_domsf"/>
</dbReference>